<feature type="domain" description="NAD-dependent epimerase/dehydratase" evidence="1">
    <location>
        <begin position="5"/>
        <end position="217"/>
    </location>
</feature>
<dbReference type="SUPFAM" id="SSF51735">
    <property type="entry name" value="NAD(P)-binding Rossmann-fold domains"/>
    <property type="match status" value="1"/>
</dbReference>
<evidence type="ECO:0000313" key="2">
    <source>
        <dbReference type="EMBL" id="GAA1946066.1"/>
    </source>
</evidence>
<gene>
    <name evidence="2" type="ORF">GCM10009776_05140</name>
</gene>
<dbReference type="Pfam" id="PF01370">
    <property type="entry name" value="Epimerase"/>
    <property type="match status" value="1"/>
</dbReference>
<proteinExistence type="predicted"/>
<name>A0ABP5BIL5_9MICO</name>
<dbReference type="EMBL" id="BAAAOG010000001">
    <property type="protein sequence ID" value="GAA1946066.1"/>
    <property type="molecule type" value="Genomic_DNA"/>
</dbReference>
<dbReference type="InterPro" id="IPR036291">
    <property type="entry name" value="NAD(P)-bd_dom_sf"/>
</dbReference>
<keyword evidence="3" id="KW-1185">Reference proteome</keyword>
<sequence>MIGRGLLGAAVARSRKDAVVDAPVRWRDPALADEDLADALHRLADRREDHIEVYWCAGKGVTSSPREALDAEFETFASFLRHIQELPPTDRDRLAVFLASSVGGAYATAAHPPFTESTEPSPGSAYGELKLRMEHALHDATLLGGWRSFIARITNLYGPGQDLAKGQGLVSIIVASYITQRPVSIYVPLDTLRDYIYEDDCARVIAAATERVHSEAAGTTVMKIVGAMTAMSVGAILGENTKLRRRRARVILGQGNSAGQAYDLRVRSEVWTDLDALVRTTLPEGLDSIYRTQLATHTGRGRP</sequence>
<dbReference type="Gene3D" id="3.40.50.720">
    <property type="entry name" value="NAD(P)-binding Rossmann-like Domain"/>
    <property type="match status" value="1"/>
</dbReference>
<evidence type="ECO:0000313" key="3">
    <source>
        <dbReference type="Proteomes" id="UP001499933"/>
    </source>
</evidence>
<organism evidence="2 3">
    <name type="scientific">Microbacterium deminutum</name>
    <dbReference type="NCBI Taxonomy" id="344164"/>
    <lineage>
        <taxon>Bacteria</taxon>
        <taxon>Bacillati</taxon>
        <taxon>Actinomycetota</taxon>
        <taxon>Actinomycetes</taxon>
        <taxon>Micrococcales</taxon>
        <taxon>Microbacteriaceae</taxon>
        <taxon>Microbacterium</taxon>
    </lineage>
</organism>
<accession>A0ABP5BIL5</accession>
<dbReference type="Proteomes" id="UP001499933">
    <property type="component" value="Unassembled WGS sequence"/>
</dbReference>
<protein>
    <recommendedName>
        <fullName evidence="1">NAD-dependent epimerase/dehydratase domain-containing protein</fullName>
    </recommendedName>
</protein>
<comment type="caution">
    <text evidence="2">The sequence shown here is derived from an EMBL/GenBank/DDBJ whole genome shotgun (WGS) entry which is preliminary data.</text>
</comment>
<reference evidence="3" key="1">
    <citation type="journal article" date="2019" name="Int. J. Syst. Evol. Microbiol.">
        <title>The Global Catalogue of Microorganisms (GCM) 10K type strain sequencing project: providing services to taxonomists for standard genome sequencing and annotation.</title>
        <authorList>
            <consortium name="The Broad Institute Genomics Platform"/>
            <consortium name="The Broad Institute Genome Sequencing Center for Infectious Disease"/>
            <person name="Wu L."/>
            <person name="Ma J."/>
        </authorList>
    </citation>
    <scope>NUCLEOTIDE SEQUENCE [LARGE SCALE GENOMIC DNA]</scope>
    <source>
        <strain evidence="3">JCM 14901</strain>
    </source>
</reference>
<dbReference type="InterPro" id="IPR001509">
    <property type="entry name" value="Epimerase_deHydtase"/>
</dbReference>
<evidence type="ECO:0000259" key="1">
    <source>
        <dbReference type="Pfam" id="PF01370"/>
    </source>
</evidence>